<proteinExistence type="predicted"/>
<feature type="transmembrane region" description="Helical" evidence="1">
    <location>
        <begin position="133"/>
        <end position="152"/>
    </location>
</feature>
<comment type="caution">
    <text evidence="3">The sequence shown here is derived from an EMBL/GenBank/DDBJ whole genome shotgun (WGS) entry which is preliminary data.</text>
</comment>
<reference evidence="3 4" key="1">
    <citation type="submission" date="2024-03" db="EMBL/GenBank/DDBJ databases">
        <title>Aureococcus anophagefferens CCMP1851 and Kratosvirus quantuckense: Draft genome of a second virus-susceptible host strain in the model system.</title>
        <authorList>
            <person name="Chase E."/>
            <person name="Truchon A.R."/>
            <person name="Schepens W."/>
            <person name="Wilhelm S.W."/>
        </authorList>
    </citation>
    <scope>NUCLEOTIDE SEQUENCE [LARGE SCALE GENOMIC DNA]</scope>
    <source>
        <strain evidence="3 4">CCMP1851</strain>
    </source>
</reference>
<organism evidence="3 4">
    <name type="scientific">Aureococcus anophagefferens</name>
    <name type="common">Harmful bloom alga</name>
    <dbReference type="NCBI Taxonomy" id="44056"/>
    <lineage>
        <taxon>Eukaryota</taxon>
        <taxon>Sar</taxon>
        <taxon>Stramenopiles</taxon>
        <taxon>Ochrophyta</taxon>
        <taxon>Pelagophyceae</taxon>
        <taxon>Pelagomonadales</taxon>
        <taxon>Pelagomonadaceae</taxon>
        <taxon>Aureococcus</taxon>
    </lineage>
</organism>
<dbReference type="Proteomes" id="UP001363151">
    <property type="component" value="Unassembled WGS sequence"/>
</dbReference>
<feature type="transmembrane region" description="Helical" evidence="1">
    <location>
        <begin position="216"/>
        <end position="236"/>
    </location>
</feature>
<dbReference type="EMBL" id="JBBJCI010000083">
    <property type="protein sequence ID" value="KAK7249070.1"/>
    <property type="molecule type" value="Genomic_DNA"/>
</dbReference>
<evidence type="ECO:0000259" key="2">
    <source>
        <dbReference type="Pfam" id="PF09335"/>
    </source>
</evidence>
<keyword evidence="1" id="KW-0812">Transmembrane</keyword>
<feature type="transmembrane region" description="Helical" evidence="1">
    <location>
        <begin position="242"/>
        <end position="262"/>
    </location>
</feature>
<evidence type="ECO:0000313" key="4">
    <source>
        <dbReference type="Proteomes" id="UP001363151"/>
    </source>
</evidence>
<dbReference type="PANTHER" id="PTHR46826:SF1">
    <property type="entry name" value="TVP38_TMEM64 FAMILY MEMBRANE PROTEIN YDJX"/>
    <property type="match status" value="1"/>
</dbReference>
<feature type="transmembrane region" description="Helical" evidence="1">
    <location>
        <begin position="71"/>
        <end position="90"/>
    </location>
</feature>
<evidence type="ECO:0000256" key="1">
    <source>
        <dbReference type="SAM" id="Phobius"/>
    </source>
</evidence>
<dbReference type="InterPro" id="IPR032816">
    <property type="entry name" value="VTT_dom"/>
</dbReference>
<sequence>MRVAALALAAAAASAFQAPRRQLARSTAPLAARPAHAFAGRRRAAQLGALRRDGETCEDLAAREELERTTFTPGALAYAFAGLAVLFLLAETASQGADVTLNTVFASLPSVDPKEIINGVADEVEKLGPLGPLYFSVVYVLAEVLALPAVPLTASAGYLFGAVEGTAVVLFSATIAAGASFLIGRSLLRKWVEGIAAESEQFQAIDRAVAAEGFKIILLLRLSPIFPFALSNYFYGLTAVEFGPYLAATLLGFAPGTFLYVYSGEVASLVTAAPDDGGGAPFPWYFYAGFLSVGAFIAAKVTEVATAALEESSGIVKEDA</sequence>
<keyword evidence="4" id="KW-1185">Reference proteome</keyword>
<dbReference type="Pfam" id="PF09335">
    <property type="entry name" value="VTT_dom"/>
    <property type="match status" value="1"/>
</dbReference>
<keyword evidence="1" id="KW-1133">Transmembrane helix</keyword>
<evidence type="ECO:0000313" key="3">
    <source>
        <dbReference type="EMBL" id="KAK7249070.1"/>
    </source>
</evidence>
<keyword evidence="1" id="KW-0472">Membrane</keyword>
<feature type="transmembrane region" description="Helical" evidence="1">
    <location>
        <begin position="158"/>
        <end position="183"/>
    </location>
</feature>
<dbReference type="PANTHER" id="PTHR46826">
    <property type="match status" value="1"/>
</dbReference>
<protein>
    <submittedName>
        <fullName evidence="3">Phosphatidic acid-selective phospholipase</fullName>
    </submittedName>
</protein>
<feature type="domain" description="VTT" evidence="2">
    <location>
        <begin position="147"/>
        <end position="265"/>
    </location>
</feature>
<dbReference type="InterPro" id="IPR053240">
    <property type="entry name" value="VTT_domain"/>
</dbReference>
<name>A0ABR1G7B3_AURAN</name>
<accession>A0ABR1G7B3</accession>
<gene>
    <name evidence="3" type="ORF">SO694_00044133</name>
</gene>